<feature type="binding site" evidence="13 15">
    <location>
        <position position="427"/>
    </location>
    <ligand>
        <name>IMP</name>
        <dbReference type="ChEBI" id="CHEBI:58053"/>
    </ligand>
</feature>
<evidence type="ECO:0000256" key="11">
    <source>
        <dbReference type="ARBA" id="ARBA00023122"/>
    </source>
</evidence>
<evidence type="ECO:0000256" key="14">
    <source>
        <dbReference type="PIRSR" id="PIRSR000130-1"/>
    </source>
</evidence>
<reference evidence="22 23" key="1">
    <citation type="submission" date="2018-09" db="EMBL/GenBank/DDBJ databases">
        <title>Altererythrobacter sp.Ery1 and Ery12, the genome sequencing of novel strains in genus Alterythrobacter.</title>
        <authorList>
            <person name="Cheng H."/>
            <person name="Wu Y.-H."/>
            <person name="Fang C."/>
            <person name="Xu X.-W."/>
        </authorList>
    </citation>
    <scope>NUCLEOTIDE SEQUENCE [LARGE SCALE GENOMIC DNA]</scope>
    <source>
        <strain evidence="22 23">Ery12</strain>
    </source>
</reference>
<dbReference type="SMART" id="SM01240">
    <property type="entry name" value="IMPDH"/>
    <property type="match status" value="1"/>
</dbReference>
<keyword evidence="11 18" id="KW-0129">CBS domain</keyword>
<feature type="domain" description="CBS" evidence="21">
    <location>
        <begin position="166"/>
        <end position="223"/>
    </location>
</feature>
<evidence type="ECO:0000313" key="22">
    <source>
        <dbReference type="EMBL" id="RJX66307.1"/>
    </source>
</evidence>
<comment type="caution">
    <text evidence="22">The sequence shown here is derived from an EMBL/GenBank/DDBJ whole genome shotgun (WGS) entry which is preliminary data.</text>
</comment>
<evidence type="ECO:0000256" key="9">
    <source>
        <dbReference type="ARBA" id="ARBA00023002"/>
    </source>
</evidence>
<feature type="binding site" description="in other chain" evidence="13 17">
    <location>
        <position position="314"/>
    </location>
    <ligand>
        <name>K(+)</name>
        <dbReference type="ChEBI" id="CHEBI:29103"/>
        <note>ligand shared between two tetrameric partners</note>
    </ligand>
</feature>
<proteinExistence type="inferred from homology"/>
<dbReference type="GO" id="GO:0006177">
    <property type="term" value="P:GMP biosynthetic process"/>
    <property type="evidence" value="ECO:0007669"/>
    <property type="project" value="UniProtKB-UniRule"/>
</dbReference>
<feature type="domain" description="CBS" evidence="21">
    <location>
        <begin position="106"/>
        <end position="162"/>
    </location>
</feature>
<dbReference type="GO" id="GO:0000166">
    <property type="term" value="F:nucleotide binding"/>
    <property type="evidence" value="ECO:0007669"/>
    <property type="project" value="UniProtKB-UniRule"/>
</dbReference>
<dbReference type="Gene3D" id="3.20.20.70">
    <property type="entry name" value="Aldolase class I"/>
    <property type="match status" value="1"/>
</dbReference>
<feature type="binding site" evidence="13">
    <location>
        <position position="481"/>
    </location>
    <ligand>
        <name>K(+)</name>
        <dbReference type="ChEBI" id="CHEBI:29103"/>
        <note>ligand shared between two tetrameric partners</note>
    </ligand>
</feature>
<evidence type="ECO:0000259" key="21">
    <source>
        <dbReference type="PROSITE" id="PS51371"/>
    </source>
</evidence>
<dbReference type="EC" id="1.1.1.205" evidence="13 20"/>
<evidence type="ECO:0000256" key="3">
    <source>
        <dbReference type="ARBA" id="ARBA00011881"/>
    </source>
</evidence>
<comment type="subunit">
    <text evidence="3 13">Homotetramer.</text>
</comment>
<evidence type="ECO:0000256" key="4">
    <source>
        <dbReference type="ARBA" id="ARBA00022723"/>
    </source>
</evidence>
<dbReference type="GO" id="GO:0006183">
    <property type="term" value="P:GTP biosynthetic process"/>
    <property type="evidence" value="ECO:0007669"/>
    <property type="project" value="TreeGrafter"/>
</dbReference>
<feature type="binding site" evidence="13 15">
    <location>
        <begin position="397"/>
        <end position="401"/>
    </location>
    <ligand>
        <name>IMP</name>
        <dbReference type="ChEBI" id="CHEBI:58053"/>
    </ligand>
</feature>
<evidence type="ECO:0000256" key="17">
    <source>
        <dbReference type="PIRSR" id="PIRSR000130-4"/>
    </source>
</evidence>
<comment type="activity regulation">
    <text evidence="13">Mycophenolic acid (MPA) is a non-competitive inhibitor that prevents formation of the closed enzyme conformation by binding to the same site as the amobile flap. In contrast, mizoribine monophosphate (MZP) is a competitive inhibitor that induces the closed conformation. MPA is a potent inhibitor of mammalian IMPDHs but a poor inhibitor of the bacterial enzymes. MZP is a more potent inhibitor of bacterial IMPDH.</text>
</comment>
<evidence type="ECO:0000256" key="1">
    <source>
        <dbReference type="ARBA" id="ARBA00001958"/>
    </source>
</evidence>
<dbReference type="InterPro" id="IPR000644">
    <property type="entry name" value="CBS_dom"/>
</dbReference>
<evidence type="ECO:0000256" key="7">
    <source>
        <dbReference type="ARBA" id="ARBA00022755"/>
    </source>
</evidence>
<evidence type="ECO:0000256" key="6">
    <source>
        <dbReference type="ARBA" id="ARBA00022749"/>
    </source>
</evidence>
<dbReference type="FunFam" id="3.20.20.70:FF:000003">
    <property type="entry name" value="GMP reductase"/>
    <property type="match status" value="1"/>
</dbReference>
<keyword evidence="5" id="KW-0677">Repeat</keyword>
<comment type="cofactor">
    <cofactor evidence="1 13">
        <name>K(+)</name>
        <dbReference type="ChEBI" id="CHEBI:29103"/>
    </cofactor>
</comment>
<evidence type="ECO:0000256" key="5">
    <source>
        <dbReference type="ARBA" id="ARBA00022737"/>
    </source>
</evidence>
<feature type="binding site" evidence="13 15">
    <location>
        <position position="315"/>
    </location>
    <ligand>
        <name>IMP</name>
        <dbReference type="ChEBI" id="CHEBI:58053"/>
    </ligand>
</feature>
<dbReference type="InterPro" id="IPR013785">
    <property type="entry name" value="Aldolase_TIM"/>
</dbReference>
<evidence type="ECO:0000256" key="8">
    <source>
        <dbReference type="ARBA" id="ARBA00022958"/>
    </source>
</evidence>
<comment type="function">
    <text evidence="13">Catalyzes the conversion of inosine 5'-phosphate (IMP) to xanthosine 5'-phosphate (XMP), the first committed and rate-limiting step in the de novo synthesis of guanine nucleotides, and therefore plays an important role in the regulation of cell growth.</text>
</comment>
<feature type="binding site" evidence="16">
    <location>
        <begin position="260"/>
        <end position="262"/>
    </location>
    <ligand>
        <name>NAD(+)</name>
        <dbReference type="ChEBI" id="CHEBI:57540"/>
    </ligand>
</feature>
<feature type="binding site" description="in other chain" evidence="13 17">
    <location>
        <position position="312"/>
    </location>
    <ligand>
        <name>K(+)</name>
        <dbReference type="ChEBI" id="CHEBI:29103"/>
        <note>ligand shared between two tetrameric partners</note>
    </ligand>
</feature>
<dbReference type="Pfam" id="PF00478">
    <property type="entry name" value="IMPDH"/>
    <property type="match status" value="1"/>
</dbReference>
<dbReference type="PANTHER" id="PTHR11911:SF111">
    <property type="entry name" value="INOSINE-5'-MONOPHOSPHATE DEHYDROGENASE"/>
    <property type="match status" value="1"/>
</dbReference>
<dbReference type="AlphaFoldDB" id="A0A419QZT9"/>
<evidence type="ECO:0000256" key="18">
    <source>
        <dbReference type="PROSITE-ProRule" id="PRU00703"/>
    </source>
</evidence>
<keyword evidence="4 13" id="KW-0479">Metal-binding</keyword>
<dbReference type="PANTHER" id="PTHR11911">
    <property type="entry name" value="INOSINE-5-MONOPHOSPHATE DEHYDROGENASE RELATED"/>
    <property type="match status" value="1"/>
</dbReference>
<dbReference type="InterPro" id="IPR015875">
    <property type="entry name" value="IMP_DH/GMP_Rdtase_CS"/>
</dbReference>
<evidence type="ECO:0000256" key="19">
    <source>
        <dbReference type="RuleBase" id="RU003927"/>
    </source>
</evidence>
<evidence type="ECO:0000256" key="16">
    <source>
        <dbReference type="PIRSR" id="PIRSR000130-3"/>
    </source>
</evidence>
<dbReference type="SUPFAM" id="SSF51412">
    <property type="entry name" value="Inosine monophosphate dehydrogenase (IMPDH)"/>
    <property type="match status" value="1"/>
</dbReference>
<dbReference type="SUPFAM" id="SSF54631">
    <property type="entry name" value="CBS-domain pair"/>
    <property type="match status" value="1"/>
</dbReference>
<evidence type="ECO:0000256" key="10">
    <source>
        <dbReference type="ARBA" id="ARBA00023027"/>
    </source>
</evidence>
<evidence type="ECO:0000256" key="20">
    <source>
        <dbReference type="RuleBase" id="RU003928"/>
    </source>
</evidence>
<dbReference type="EMBL" id="RAHJ01000020">
    <property type="protein sequence ID" value="RJX66307.1"/>
    <property type="molecule type" value="Genomic_DNA"/>
</dbReference>
<dbReference type="RefSeq" id="WP_120110956.1">
    <property type="nucleotide sequence ID" value="NZ_RAHJ01000020.1"/>
</dbReference>
<dbReference type="UniPathway" id="UPA00601">
    <property type="reaction ID" value="UER00295"/>
</dbReference>
<dbReference type="GO" id="GO:0046872">
    <property type="term" value="F:metal ion binding"/>
    <property type="evidence" value="ECO:0007669"/>
    <property type="project" value="UniProtKB-UniRule"/>
</dbReference>
<feature type="binding site" evidence="13 16">
    <location>
        <begin position="310"/>
        <end position="312"/>
    </location>
    <ligand>
        <name>NAD(+)</name>
        <dbReference type="ChEBI" id="CHEBI:57540"/>
    </ligand>
</feature>
<feature type="binding site" description="in other chain" evidence="13 17">
    <location>
        <position position="317"/>
    </location>
    <ligand>
        <name>K(+)</name>
        <dbReference type="ChEBI" id="CHEBI:29103"/>
        <note>ligand shared between two tetrameric partners</note>
    </ligand>
</feature>
<feature type="binding site" evidence="13">
    <location>
        <position position="260"/>
    </location>
    <ligand>
        <name>NAD(+)</name>
        <dbReference type="ChEBI" id="CHEBI:57540"/>
    </ligand>
</feature>
<feature type="binding site" evidence="13 15">
    <location>
        <begin position="373"/>
        <end position="374"/>
    </location>
    <ligand>
        <name>IMP</name>
        <dbReference type="ChEBI" id="CHEBI:58053"/>
    </ligand>
</feature>
<feature type="binding site" evidence="13">
    <location>
        <position position="482"/>
    </location>
    <ligand>
        <name>K(+)</name>
        <dbReference type="ChEBI" id="CHEBI:29103"/>
        <note>ligand shared between two tetrameric partners</note>
    </ligand>
</feature>
<feature type="binding site" evidence="13">
    <location>
        <position position="483"/>
    </location>
    <ligand>
        <name>K(+)</name>
        <dbReference type="ChEBI" id="CHEBI:29103"/>
        <note>ligand shared between two tetrameric partners</note>
    </ligand>
</feature>
<keyword evidence="23" id="KW-1185">Reference proteome</keyword>
<comment type="caution">
    <text evidence="13">Lacks conserved residue(s) required for the propagation of feature annotation.</text>
</comment>
<evidence type="ECO:0000256" key="12">
    <source>
        <dbReference type="ARBA" id="ARBA00048028"/>
    </source>
</evidence>
<dbReference type="Pfam" id="PF00571">
    <property type="entry name" value="CBS"/>
    <property type="match status" value="2"/>
</dbReference>
<dbReference type="InterPro" id="IPR005990">
    <property type="entry name" value="IMP_DH"/>
</dbReference>
<name>A0A419QZT9_9SPHN</name>
<keyword evidence="10 13" id="KW-0520">NAD</keyword>
<feature type="active site" description="Proton acceptor" evidence="13 14">
    <location>
        <position position="413"/>
    </location>
</feature>
<evidence type="ECO:0000256" key="13">
    <source>
        <dbReference type="HAMAP-Rule" id="MF_01964"/>
    </source>
</evidence>
<gene>
    <name evidence="13 22" type="primary">guaB</name>
    <name evidence="22" type="ORF">D6858_12340</name>
</gene>
<comment type="similarity">
    <text evidence="2 13 19">Belongs to the IMPDH/GMPR family.</text>
</comment>
<dbReference type="GO" id="GO:0003938">
    <property type="term" value="F:IMP dehydrogenase activity"/>
    <property type="evidence" value="ECO:0007669"/>
    <property type="project" value="UniProtKB-UniRule"/>
</dbReference>
<evidence type="ECO:0000256" key="2">
    <source>
        <dbReference type="ARBA" id="ARBA00005502"/>
    </source>
</evidence>
<dbReference type="HAMAP" id="MF_01964">
    <property type="entry name" value="IMPDH"/>
    <property type="match status" value="1"/>
</dbReference>
<dbReference type="Proteomes" id="UP000284322">
    <property type="component" value="Unassembled WGS sequence"/>
</dbReference>
<feature type="active site" description="Thioimidate intermediate" evidence="13 14">
    <location>
        <position position="317"/>
    </location>
</feature>
<keyword evidence="6 13" id="KW-0332">GMP biosynthesis</keyword>
<evidence type="ECO:0000256" key="15">
    <source>
        <dbReference type="PIRSR" id="PIRSR000130-2"/>
    </source>
</evidence>
<comment type="pathway">
    <text evidence="13 20">Purine metabolism; XMP biosynthesis via de novo pathway; XMP from IMP: step 1/1.</text>
</comment>
<keyword evidence="8 13" id="KW-0630">Potassium</keyword>
<feature type="binding site" evidence="13 15">
    <location>
        <begin position="350"/>
        <end position="352"/>
    </location>
    <ligand>
        <name>IMP</name>
        <dbReference type="ChEBI" id="CHEBI:58053"/>
    </ligand>
</feature>
<accession>A0A419QZT9</accession>
<dbReference type="PROSITE" id="PS51371">
    <property type="entry name" value="CBS"/>
    <property type="match status" value="2"/>
</dbReference>
<comment type="catalytic activity">
    <reaction evidence="12 13 20">
        <text>IMP + NAD(+) + H2O = XMP + NADH + H(+)</text>
        <dbReference type="Rhea" id="RHEA:11708"/>
        <dbReference type="ChEBI" id="CHEBI:15377"/>
        <dbReference type="ChEBI" id="CHEBI:15378"/>
        <dbReference type="ChEBI" id="CHEBI:57464"/>
        <dbReference type="ChEBI" id="CHEBI:57540"/>
        <dbReference type="ChEBI" id="CHEBI:57945"/>
        <dbReference type="ChEBI" id="CHEBI:58053"/>
        <dbReference type="EC" id="1.1.1.205"/>
    </reaction>
</comment>
<dbReference type="CDD" id="cd04601">
    <property type="entry name" value="CBS_pair_IMPDH"/>
    <property type="match status" value="1"/>
</dbReference>
<dbReference type="InterPro" id="IPR046342">
    <property type="entry name" value="CBS_dom_sf"/>
</dbReference>
<dbReference type="NCBIfam" id="TIGR01302">
    <property type="entry name" value="IMP_dehydrog"/>
    <property type="match status" value="1"/>
</dbReference>
<dbReference type="CDD" id="cd00381">
    <property type="entry name" value="IMPDH"/>
    <property type="match status" value="1"/>
</dbReference>
<organism evidence="22 23">
    <name type="scientific">Tsuneonella suprasediminis</name>
    <dbReference type="NCBI Taxonomy" id="2306996"/>
    <lineage>
        <taxon>Bacteria</taxon>
        <taxon>Pseudomonadati</taxon>
        <taxon>Pseudomonadota</taxon>
        <taxon>Alphaproteobacteria</taxon>
        <taxon>Sphingomonadales</taxon>
        <taxon>Erythrobacteraceae</taxon>
        <taxon>Tsuneonella</taxon>
    </lineage>
</organism>
<dbReference type="OrthoDB" id="9805398at2"/>
<sequence>MGRHDSPGESNPVAHDDIPLGLTFDDVLLRPAESDILPSMADTRTQLTRGIGLNIPILSAAMDTVTEADMAIVMAQMGGIGVLHRNLEVDEQCAAVRAVKRFESGMVVNPITISPDATLGDAQALMMQHRISGIPVTDRDGKLVGILTNRDVRFAENAGQPVRELMTADNLATVPLGTSQDDARRMLHQRRIEKLLVVDDAFRCVGLITVKDIEKAVTYPNATKDSTGRLRVAAATTVGDKGFERTAALIDAEVDVVIIDTAHGHNKDVARAVERAKALSNSVQIIAGNVATPEATRALIDAGADGIKVGIGPGSICTTRVVAGVGVPQLTAVMECAAEAAKSGVPVIADGGLRTSGDAAKALAAGASAVMIGSMLAGTEESPGETFLYQGRSYKSYRGMGSVGAMARGSADRYFQQDVSTLKLVPEGIEGQVPYKGPAKDVVHQLVGGIKAAMGYTGSATIADLKERGKFVRITNAGLAESHVHDVAITREAPNYPTR</sequence>
<dbReference type="SMART" id="SM00116">
    <property type="entry name" value="CBS"/>
    <property type="match status" value="2"/>
</dbReference>
<dbReference type="InterPro" id="IPR001093">
    <property type="entry name" value="IMP_DH_GMPRt"/>
</dbReference>
<protein>
    <recommendedName>
        <fullName evidence="13 20">Inosine-5'-monophosphate dehydrogenase</fullName>
        <shortName evidence="13">IMP dehydrogenase</shortName>
        <shortName evidence="13">IMPD</shortName>
        <shortName evidence="13">IMPDH</shortName>
        <ecNumber evidence="13 20">1.1.1.205</ecNumber>
    </recommendedName>
</protein>
<keyword evidence="9 13" id="KW-0560">Oxidoreductase</keyword>
<keyword evidence="7 13" id="KW-0658">Purine biosynthesis</keyword>
<dbReference type="PROSITE" id="PS00487">
    <property type="entry name" value="IMP_DH_GMP_RED"/>
    <property type="match status" value="1"/>
</dbReference>
<evidence type="ECO:0000313" key="23">
    <source>
        <dbReference type="Proteomes" id="UP000284322"/>
    </source>
</evidence>
<dbReference type="PIRSF" id="PIRSF000130">
    <property type="entry name" value="IMPDH"/>
    <property type="match status" value="1"/>
</dbReference>